<dbReference type="PANTHER" id="PTHR43767:SF1">
    <property type="entry name" value="NONRIBOSOMAL PEPTIDE SYNTHASE PES1 (EUROFUNG)-RELATED"/>
    <property type="match status" value="1"/>
</dbReference>
<feature type="region of interest" description="Disordered" evidence="1">
    <location>
        <begin position="336"/>
        <end position="377"/>
    </location>
</feature>
<evidence type="ECO:0000313" key="4">
    <source>
        <dbReference type="Proteomes" id="UP001271723"/>
    </source>
</evidence>
<comment type="caution">
    <text evidence="3">The sequence shown here is derived from an EMBL/GenBank/DDBJ whole genome shotgun (WGS) entry which is preliminary data.</text>
</comment>
<dbReference type="InterPro" id="IPR042099">
    <property type="entry name" value="ANL_N_sf"/>
</dbReference>
<name>A0ABU4LCF0_9ACTN</name>
<evidence type="ECO:0000313" key="3">
    <source>
        <dbReference type="EMBL" id="MDX2913165.1"/>
    </source>
</evidence>
<dbReference type="Pfam" id="PF00501">
    <property type="entry name" value="AMP-binding"/>
    <property type="match status" value="1"/>
</dbReference>
<organism evidence="3 4">
    <name type="scientific">Streptomyces griseiscabiei</name>
    <dbReference type="NCBI Taxonomy" id="2993540"/>
    <lineage>
        <taxon>Bacteria</taxon>
        <taxon>Bacillati</taxon>
        <taxon>Actinomycetota</taxon>
        <taxon>Actinomycetes</taxon>
        <taxon>Kitasatosporales</taxon>
        <taxon>Streptomycetaceae</taxon>
        <taxon>Streptomyces</taxon>
    </lineage>
</organism>
<evidence type="ECO:0000259" key="2">
    <source>
        <dbReference type="Pfam" id="PF00501"/>
    </source>
</evidence>
<dbReference type="RefSeq" id="WP_086756673.1">
    <property type="nucleotide sequence ID" value="NZ_JAGJBZ010000001.1"/>
</dbReference>
<feature type="compositionally biased region" description="Polar residues" evidence="1">
    <location>
        <begin position="346"/>
        <end position="355"/>
    </location>
</feature>
<keyword evidence="3" id="KW-0436">Ligase</keyword>
<dbReference type="PANTHER" id="PTHR43767">
    <property type="entry name" value="LONG-CHAIN-FATTY-ACID--COA LIGASE"/>
    <property type="match status" value="1"/>
</dbReference>
<sequence length="494" mass="52815">MKTVGTLTASAVQHFLDHLVHADQPTARPPTLDTLTDELRTLGVAPGRTVMVAMPNGGAFTAVVLALLAQGAVPALLPPSAPPSRIDRMARALGADALVAPRIPAELLRDGTSHPLGGIARFAALPHPDTRAQRPGEIILLTSGTSGVFSGCLHHVDSLLRNAARHAGSIGQTADDTTLINLPMHYSYAFVAQLLGALVSGGRAVISGPPFTPANYRRTIEEHGVTVSSLTPALVETWRRTGRPLPAPLRRLTVGGDAFEAASVADLLAHNPGLELYLTYGLTEAGPRVSTLAAHREPPRRHPSVGLPLPGVEVRLRTEQPGERIGELIVETDTAMLRRVGRRQTDTGPETSETDTGPGDSGPAPDSAGTTAATRESVRTAIRTGDLFERDDDGYLYFRGRRPSFVMSRGEKVSLRSVCEIAESLPDVQGAQAWTHENDAGEVVFTLDVYCADTSVDDQEIRRRLAKVLLRSEQPDRVLVHPAAHLGWRKSVAK</sequence>
<feature type="domain" description="AMP-dependent synthetase/ligase" evidence="2">
    <location>
        <begin position="39"/>
        <end position="336"/>
    </location>
</feature>
<dbReference type="InterPro" id="IPR050237">
    <property type="entry name" value="ATP-dep_AMP-bd_enzyme"/>
</dbReference>
<dbReference type="Gene3D" id="3.40.50.12780">
    <property type="entry name" value="N-terminal domain of ligase-like"/>
    <property type="match status" value="1"/>
</dbReference>
<reference evidence="3 4" key="1">
    <citation type="journal article" date="2023" name="Microb. Genom.">
        <title>Mesoterricola silvestris gen. nov., sp. nov., Mesoterricola sediminis sp. nov., Geothrix oryzae sp. nov., Geothrix edaphica sp. nov., Geothrix rubra sp. nov., and Geothrix limicola sp. nov., six novel members of Acidobacteriota isolated from soils.</title>
        <authorList>
            <person name="Weisberg A.J."/>
            <person name="Pearce E."/>
            <person name="Kramer C.G."/>
            <person name="Chang J.H."/>
            <person name="Clarke C.R."/>
        </authorList>
    </citation>
    <scope>NUCLEOTIDE SEQUENCE [LARGE SCALE GENOMIC DNA]</scope>
    <source>
        <strain evidence="3 4">NRRL_B-2795</strain>
    </source>
</reference>
<gene>
    <name evidence="3" type="ORF">PV517_31415</name>
</gene>
<dbReference type="SUPFAM" id="SSF56801">
    <property type="entry name" value="Acetyl-CoA synthetase-like"/>
    <property type="match status" value="1"/>
</dbReference>
<dbReference type="Proteomes" id="UP001271723">
    <property type="component" value="Unassembled WGS sequence"/>
</dbReference>
<keyword evidence="4" id="KW-1185">Reference proteome</keyword>
<dbReference type="EMBL" id="JARAVY010000014">
    <property type="protein sequence ID" value="MDX2913165.1"/>
    <property type="molecule type" value="Genomic_DNA"/>
</dbReference>
<protein>
    <submittedName>
        <fullName evidence="3">Long-chain fatty acid--CoA ligase</fullName>
    </submittedName>
</protein>
<accession>A0ABU4LCF0</accession>
<evidence type="ECO:0000256" key="1">
    <source>
        <dbReference type="SAM" id="MobiDB-lite"/>
    </source>
</evidence>
<dbReference type="InterPro" id="IPR000873">
    <property type="entry name" value="AMP-dep_synth/lig_dom"/>
</dbReference>
<dbReference type="GO" id="GO:0016874">
    <property type="term" value="F:ligase activity"/>
    <property type="evidence" value="ECO:0007669"/>
    <property type="project" value="UniProtKB-KW"/>
</dbReference>
<proteinExistence type="predicted"/>
<dbReference type="CDD" id="cd04433">
    <property type="entry name" value="AFD_class_I"/>
    <property type="match status" value="1"/>
</dbReference>